<accession>A0ABS0IHC6</accession>
<proteinExistence type="predicted"/>
<dbReference type="RefSeq" id="WP_196281826.1">
    <property type="nucleotide sequence ID" value="NZ_JADQDQ010000003.1"/>
</dbReference>
<protein>
    <submittedName>
        <fullName evidence="1">Uncharacterized protein</fullName>
    </submittedName>
</protein>
<comment type="caution">
    <text evidence="1">The sequence shown here is derived from an EMBL/GenBank/DDBJ whole genome shotgun (WGS) entry which is preliminary data.</text>
</comment>
<evidence type="ECO:0000313" key="1">
    <source>
        <dbReference type="EMBL" id="MBF9237454.1"/>
    </source>
</evidence>
<organism evidence="1 2">
    <name type="scientific">Hymenobacter jeongseonensis</name>
    <dbReference type="NCBI Taxonomy" id="2791027"/>
    <lineage>
        <taxon>Bacteria</taxon>
        <taxon>Pseudomonadati</taxon>
        <taxon>Bacteroidota</taxon>
        <taxon>Cytophagia</taxon>
        <taxon>Cytophagales</taxon>
        <taxon>Hymenobacteraceae</taxon>
        <taxon>Hymenobacter</taxon>
    </lineage>
</organism>
<evidence type="ECO:0000313" key="2">
    <source>
        <dbReference type="Proteomes" id="UP000597617"/>
    </source>
</evidence>
<keyword evidence="2" id="KW-1185">Reference proteome</keyword>
<reference evidence="1 2" key="1">
    <citation type="submission" date="2020-11" db="EMBL/GenBank/DDBJ databases">
        <authorList>
            <person name="Kim M.K."/>
        </authorList>
    </citation>
    <scope>NUCLEOTIDE SEQUENCE [LARGE SCALE GENOMIC DNA]</scope>
    <source>
        <strain evidence="1 2">BT683</strain>
    </source>
</reference>
<name>A0ABS0IHC6_9BACT</name>
<gene>
    <name evidence="1" type="ORF">I2I05_08590</name>
</gene>
<dbReference type="EMBL" id="JADQDQ010000003">
    <property type="protein sequence ID" value="MBF9237454.1"/>
    <property type="molecule type" value="Genomic_DNA"/>
</dbReference>
<dbReference type="Proteomes" id="UP000597617">
    <property type="component" value="Unassembled WGS sequence"/>
</dbReference>
<sequence>MAKSVAQIVHSVKRGTGTGKIFTTAQVKPFLDKQLQEAADAFKEFVVELIEVNRQHKIRRDDSGLYANIVSSFTTDGAKLSVPQYAEDLDNGRAPGIALVPLDAIVRWIKRYRIVGRQKKTGKFQKANTDVNAAAYAIQQAIFRNGIKARPWLETALGFQDTLVASLVDEIIFPQIVSVLEFTAKK</sequence>